<feature type="transmembrane region" description="Helical" evidence="6">
    <location>
        <begin position="150"/>
        <end position="166"/>
    </location>
</feature>
<dbReference type="Pfam" id="PF00001">
    <property type="entry name" value="7tm_1"/>
    <property type="match status" value="1"/>
</dbReference>
<dbReference type="GO" id="GO:0016020">
    <property type="term" value="C:membrane"/>
    <property type="evidence" value="ECO:0007669"/>
    <property type="project" value="UniProtKB-SubCell"/>
</dbReference>
<keyword evidence="4 6" id="KW-0472">Membrane</keyword>
<evidence type="ECO:0000313" key="9">
    <source>
        <dbReference type="Proteomes" id="UP000007110"/>
    </source>
</evidence>
<dbReference type="PRINTS" id="PR00237">
    <property type="entry name" value="GPCRRHODOPSN"/>
</dbReference>
<dbReference type="SUPFAM" id="SSF81321">
    <property type="entry name" value="Family A G protein-coupled receptor-like"/>
    <property type="match status" value="1"/>
</dbReference>
<dbReference type="CDD" id="cd00637">
    <property type="entry name" value="7tm_classA_rhodopsin-like"/>
    <property type="match status" value="1"/>
</dbReference>
<dbReference type="PANTHER" id="PTHR45698:SF1">
    <property type="entry name" value="TRACE AMINE-ASSOCIATED RECEPTOR 13C-LIKE"/>
    <property type="match status" value="1"/>
</dbReference>
<feature type="transmembrane region" description="Helical" evidence="6">
    <location>
        <begin position="230"/>
        <end position="251"/>
    </location>
</feature>
<dbReference type="InParanoid" id="A0A7M7GI25"/>
<evidence type="ECO:0000256" key="1">
    <source>
        <dbReference type="ARBA" id="ARBA00004370"/>
    </source>
</evidence>
<dbReference type="EnsemblMetazoa" id="XM_030974768">
    <property type="protein sequence ID" value="XP_030830628"/>
    <property type="gene ID" value="LOC115919987"/>
</dbReference>
<dbReference type="GeneID" id="115919987"/>
<dbReference type="GeneID" id="100892818"/>
<feature type="region of interest" description="Disordered" evidence="5">
    <location>
        <begin position="413"/>
        <end position="438"/>
    </location>
</feature>
<dbReference type="Proteomes" id="UP000007110">
    <property type="component" value="Unassembled WGS sequence"/>
</dbReference>
<dbReference type="KEGG" id="spu:100892818"/>
<dbReference type="RefSeq" id="XP_003728645.1">
    <property type="nucleotide sequence ID" value="XM_003728597.3"/>
</dbReference>
<comment type="subcellular location">
    <subcellularLocation>
        <location evidence="1">Membrane</location>
    </subcellularLocation>
</comment>
<evidence type="ECO:0000256" key="5">
    <source>
        <dbReference type="SAM" id="MobiDB-lite"/>
    </source>
</evidence>
<name>A0A7M7GI25_STRPU</name>
<feature type="transmembrane region" description="Helical" evidence="6">
    <location>
        <begin position="271"/>
        <end position="294"/>
    </location>
</feature>
<evidence type="ECO:0000256" key="4">
    <source>
        <dbReference type="ARBA" id="ARBA00023136"/>
    </source>
</evidence>
<reference evidence="8" key="2">
    <citation type="submission" date="2021-01" db="UniProtKB">
        <authorList>
            <consortium name="EnsemblMetazoa"/>
        </authorList>
    </citation>
    <scope>IDENTIFICATION</scope>
</reference>
<feature type="transmembrane region" description="Helical" evidence="6">
    <location>
        <begin position="326"/>
        <end position="344"/>
    </location>
</feature>
<keyword evidence="9" id="KW-1185">Reference proteome</keyword>
<organism evidence="8 9">
    <name type="scientific">Strongylocentrotus purpuratus</name>
    <name type="common">Purple sea urchin</name>
    <dbReference type="NCBI Taxonomy" id="7668"/>
    <lineage>
        <taxon>Eukaryota</taxon>
        <taxon>Metazoa</taxon>
        <taxon>Echinodermata</taxon>
        <taxon>Eleutherozoa</taxon>
        <taxon>Echinozoa</taxon>
        <taxon>Echinoidea</taxon>
        <taxon>Euechinoidea</taxon>
        <taxon>Echinacea</taxon>
        <taxon>Camarodonta</taxon>
        <taxon>Echinidea</taxon>
        <taxon>Strongylocentrotidae</taxon>
        <taxon>Strongylocentrotus</taxon>
    </lineage>
</organism>
<reference evidence="9" key="1">
    <citation type="submission" date="2015-02" db="EMBL/GenBank/DDBJ databases">
        <title>Genome sequencing for Strongylocentrotus purpuratus.</title>
        <authorList>
            <person name="Murali S."/>
            <person name="Liu Y."/>
            <person name="Vee V."/>
            <person name="English A."/>
            <person name="Wang M."/>
            <person name="Skinner E."/>
            <person name="Han Y."/>
            <person name="Muzny D.M."/>
            <person name="Worley K.C."/>
            <person name="Gibbs R.A."/>
        </authorList>
    </citation>
    <scope>NUCLEOTIDE SEQUENCE</scope>
</reference>
<dbReference type="EnsemblMetazoa" id="XM_003728597">
    <property type="protein sequence ID" value="XP_003728645"/>
    <property type="gene ID" value="LOC100892818"/>
</dbReference>
<protein>
    <recommendedName>
        <fullName evidence="7">G-protein coupled receptors family 1 profile domain-containing protein</fullName>
    </recommendedName>
</protein>
<dbReference type="OrthoDB" id="2101615at2759"/>
<feature type="transmembrane region" description="Helical" evidence="6">
    <location>
        <begin position="114"/>
        <end position="138"/>
    </location>
</feature>
<evidence type="ECO:0000256" key="2">
    <source>
        <dbReference type="ARBA" id="ARBA00022692"/>
    </source>
</evidence>
<dbReference type="Gene3D" id="1.20.1070.10">
    <property type="entry name" value="Rhodopsin 7-helix transmembrane proteins"/>
    <property type="match status" value="1"/>
</dbReference>
<feature type="domain" description="G-protein coupled receptors family 1 profile" evidence="7">
    <location>
        <begin position="129"/>
        <end position="384"/>
    </location>
</feature>
<evidence type="ECO:0000256" key="3">
    <source>
        <dbReference type="ARBA" id="ARBA00022989"/>
    </source>
</evidence>
<dbReference type="SMART" id="SM01381">
    <property type="entry name" value="7TM_GPCR_Srsx"/>
    <property type="match status" value="1"/>
</dbReference>
<dbReference type="GO" id="GO:0004930">
    <property type="term" value="F:G protein-coupled receptor activity"/>
    <property type="evidence" value="ECO:0007669"/>
    <property type="project" value="InterPro"/>
</dbReference>
<evidence type="ECO:0000259" key="7">
    <source>
        <dbReference type="PROSITE" id="PS50262"/>
    </source>
</evidence>
<evidence type="ECO:0000313" key="8">
    <source>
        <dbReference type="EnsemblMetazoa" id="XP_003728645"/>
    </source>
</evidence>
<dbReference type="FunCoup" id="A0A7M7GI25">
    <property type="interactions" value="43"/>
</dbReference>
<dbReference type="RefSeq" id="XP_030830628.1">
    <property type="nucleotide sequence ID" value="XM_030974768.1"/>
</dbReference>
<sequence>MEKTVTVETTANVTIGELTSSVDPTTTKVHASSMSTSSEPEMKSDVWKARNDGWNVTADAWDNTTDAWYVTTEAWNGTIDAWSGTTEWTFNNNGTLTSRSSSEEWVWSPVSWPWWQIVQFILAVVGIIGNFLVMLILFRQKRHSYSTDTLIAALAAADFTTSISILPHPRATTLPDTPTGQVYCRIIHSSVIMWISICASIFTLTTISVERLLAIRYPFTFQRMFTPRRSVLVIVVIWLVAVAINSYSLYIHFVQDGTCVTIFPTALFQKIIGVTLFLVEYVIPVIIMLTAHALTIHSLRQRASPVTVGQERQKHALKLMKARHRVLQMLFIVVITFIICWTPDQFGFLVFNLGVVDFTHLFSPLYRAFVVLAFANSCLNPIIYASRNLRFRKALGDLFKGVCTPSGQSVFAGFEDDDDSKEMNTGATDVPTNDQSQV</sequence>
<keyword evidence="2 6" id="KW-0812">Transmembrane</keyword>
<dbReference type="KEGG" id="spu:115919987"/>
<evidence type="ECO:0000256" key="6">
    <source>
        <dbReference type="SAM" id="Phobius"/>
    </source>
</evidence>
<feature type="transmembrane region" description="Helical" evidence="6">
    <location>
        <begin position="364"/>
        <end position="385"/>
    </location>
</feature>
<feature type="compositionally biased region" description="Polar residues" evidence="5">
    <location>
        <begin position="423"/>
        <end position="438"/>
    </location>
</feature>
<dbReference type="InterPro" id="IPR017452">
    <property type="entry name" value="GPCR_Rhodpsn_7TM"/>
</dbReference>
<proteinExistence type="predicted"/>
<dbReference type="OMA" id="MSISEEW"/>
<accession>A0A7M7GI25</accession>
<dbReference type="AlphaFoldDB" id="A0A7M7GI25"/>
<dbReference type="PROSITE" id="PS50262">
    <property type="entry name" value="G_PROTEIN_RECEP_F1_2"/>
    <property type="match status" value="1"/>
</dbReference>
<dbReference type="PANTHER" id="PTHR45698">
    <property type="entry name" value="TRACE AMINE-ASSOCIATED RECEPTOR 19N-RELATED"/>
    <property type="match status" value="1"/>
</dbReference>
<keyword evidence="3 6" id="KW-1133">Transmembrane helix</keyword>
<dbReference type="InterPro" id="IPR000276">
    <property type="entry name" value="GPCR_Rhodpsn"/>
</dbReference>
<feature type="transmembrane region" description="Helical" evidence="6">
    <location>
        <begin position="186"/>
        <end position="209"/>
    </location>
</feature>